<dbReference type="SUPFAM" id="SSF48008">
    <property type="entry name" value="GntR ligand-binding domain-like"/>
    <property type="match status" value="1"/>
</dbReference>
<dbReference type="CDD" id="cd07377">
    <property type="entry name" value="WHTH_GntR"/>
    <property type="match status" value="1"/>
</dbReference>
<dbReference type="EMBL" id="WMBA01000048">
    <property type="protein sequence ID" value="MTD57446.1"/>
    <property type="molecule type" value="Genomic_DNA"/>
</dbReference>
<dbReference type="InterPro" id="IPR011711">
    <property type="entry name" value="GntR_C"/>
</dbReference>
<evidence type="ECO:0000313" key="6">
    <source>
        <dbReference type="EMBL" id="MTD57446.1"/>
    </source>
</evidence>
<keyword evidence="2" id="KW-0238">DNA-binding</keyword>
<evidence type="ECO:0000256" key="4">
    <source>
        <dbReference type="SAM" id="MobiDB-lite"/>
    </source>
</evidence>
<dbReference type="InterPro" id="IPR000524">
    <property type="entry name" value="Tscrpt_reg_HTH_GntR"/>
</dbReference>
<keyword evidence="3" id="KW-0804">Transcription</keyword>
<keyword evidence="7" id="KW-1185">Reference proteome</keyword>
<organism evidence="6 7">
    <name type="scientific">Amycolatopsis pithecellobii</name>
    <dbReference type="NCBI Taxonomy" id="664692"/>
    <lineage>
        <taxon>Bacteria</taxon>
        <taxon>Bacillati</taxon>
        <taxon>Actinomycetota</taxon>
        <taxon>Actinomycetes</taxon>
        <taxon>Pseudonocardiales</taxon>
        <taxon>Pseudonocardiaceae</taxon>
        <taxon>Amycolatopsis</taxon>
    </lineage>
</organism>
<dbReference type="AlphaFoldDB" id="A0A6N7Z8Y8"/>
<dbReference type="PROSITE" id="PS50949">
    <property type="entry name" value="HTH_GNTR"/>
    <property type="match status" value="1"/>
</dbReference>
<dbReference type="SMART" id="SM00895">
    <property type="entry name" value="FCD"/>
    <property type="match status" value="1"/>
</dbReference>
<keyword evidence="1" id="KW-0805">Transcription regulation</keyword>
<dbReference type="PANTHER" id="PTHR43537">
    <property type="entry name" value="TRANSCRIPTIONAL REGULATOR, GNTR FAMILY"/>
    <property type="match status" value="1"/>
</dbReference>
<dbReference type="Gene3D" id="1.20.120.530">
    <property type="entry name" value="GntR ligand-binding domain-like"/>
    <property type="match status" value="1"/>
</dbReference>
<reference evidence="6 7" key="1">
    <citation type="submission" date="2019-11" db="EMBL/GenBank/DDBJ databases">
        <title>Draft genome of Amycolatopsis RM579.</title>
        <authorList>
            <person name="Duangmal K."/>
            <person name="Mingma R."/>
        </authorList>
    </citation>
    <scope>NUCLEOTIDE SEQUENCE [LARGE SCALE GENOMIC DNA]</scope>
    <source>
        <strain evidence="6 7">RM579</strain>
    </source>
</reference>
<dbReference type="Pfam" id="PF07729">
    <property type="entry name" value="FCD"/>
    <property type="match status" value="1"/>
</dbReference>
<dbReference type="Proteomes" id="UP000440096">
    <property type="component" value="Unassembled WGS sequence"/>
</dbReference>
<name>A0A6N7Z8Y8_9PSEU</name>
<evidence type="ECO:0000259" key="5">
    <source>
        <dbReference type="PROSITE" id="PS50949"/>
    </source>
</evidence>
<dbReference type="InterPro" id="IPR036388">
    <property type="entry name" value="WH-like_DNA-bd_sf"/>
</dbReference>
<feature type="domain" description="HTH gntR-type" evidence="5">
    <location>
        <begin position="54"/>
        <end position="122"/>
    </location>
</feature>
<evidence type="ECO:0000256" key="3">
    <source>
        <dbReference type="ARBA" id="ARBA00023163"/>
    </source>
</evidence>
<protein>
    <submittedName>
        <fullName evidence="6">GntR family transcriptional regulator</fullName>
    </submittedName>
</protein>
<dbReference type="PRINTS" id="PR00035">
    <property type="entry name" value="HTHGNTR"/>
</dbReference>
<dbReference type="SMART" id="SM00345">
    <property type="entry name" value="HTH_GNTR"/>
    <property type="match status" value="1"/>
</dbReference>
<dbReference type="Gene3D" id="1.10.10.10">
    <property type="entry name" value="Winged helix-like DNA-binding domain superfamily/Winged helix DNA-binding domain"/>
    <property type="match status" value="1"/>
</dbReference>
<sequence>MSPQPEHHFFRPATPRSSTTVNAPGLQTAYNPGVTERSTPAAWPNGSTFQLRRTRRAGDIVQSLRDQIARGELPRGSKLPSERALGEQFGVSGPTVREATRALAAMGLVESRHGEGTFVTARPEDALMGALATIAMLEGATIQEILDLFSLMLLGGIDSIIAHATDEDIEQLRSSARSILEAGERTELIPHAENFVLSLVRASHRPLLITLTTFLAHMLVALEQQLFPQSDEFWRDWAGRLDPQRAEITDAVAARQPRRLRTALTTYITKGLENLTALGIDPTIKLADPRLGPTMATVVDLTM</sequence>
<evidence type="ECO:0000256" key="1">
    <source>
        <dbReference type="ARBA" id="ARBA00023015"/>
    </source>
</evidence>
<dbReference type="SUPFAM" id="SSF46785">
    <property type="entry name" value="Winged helix' DNA-binding domain"/>
    <property type="match status" value="1"/>
</dbReference>
<feature type="region of interest" description="Disordered" evidence="4">
    <location>
        <begin position="1"/>
        <end position="24"/>
    </location>
</feature>
<dbReference type="Pfam" id="PF00392">
    <property type="entry name" value="GntR"/>
    <property type="match status" value="1"/>
</dbReference>
<dbReference type="InterPro" id="IPR036390">
    <property type="entry name" value="WH_DNA-bd_sf"/>
</dbReference>
<evidence type="ECO:0000313" key="7">
    <source>
        <dbReference type="Proteomes" id="UP000440096"/>
    </source>
</evidence>
<dbReference type="GO" id="GO:0003677">
    <property type="term" value="F:DNA binding"/>
    <property type="evidence" value="ECO:0007669"/>
    <property type="project" value="UniProtKB-KW"/>
</dbReference>
<dbReference type="GO" id="GO:0003700">
    <property type="term" value="F:DNA-binding transcription factor activity"/>
    <property type="evidence" value="ECO:0007669"/>
    <property type="project" value="InterPro"/>
</dbReference>
<comment type="caution">
    <text evidence="6">The sequence shown here is derived from an EMBL/GenBank/DDBJ whole genome shotgun (WGS) entry which is preliminary data.</text>
</comment>
<dbReference type="InterPro" id="IPR008920">
    <property type="entry name" value="TF_FadR/GntR_C"/>
</dbReference>
<proteinExistence type="predicted"/>
<evidence type="ECO:0000256" key="2">
    <source>
        <dbReference type="ARBA" id="ARBA00023125"/>
    </source>
</evidence>
<dbReference type="PANTHER" id="PTHR43537:SF5">
    <property type="entry name" value="UXU OPERON TRANSCRIPTIONAL REGULATOR"/>
    <property type="match status" value="1"/>
</dbReference>
<accession>A0A6N7Z8Y8</accession>
<gene>
    <name evidence="6" type="ORF">GKO32_26250</name>
</gene>